<proteinExistence type="predicted"/>
<keyword evidence="2" id="KW-0472">Membrane</keyword>
<feature type="region of interest" description="Disordered" evidence="1">
    <location>
        <begin position="177"/>
        <end position="261"/>
    </location>
</feature>
<feature type="domain" description="WH2" evidence="3">
    <location>
        <begin position="144"/>
        <end position="162"/>
    </location>
</feature>
<dbReference type="PROSITE" id="PS51082">
    <property type="entry name" value="WH2"/>
    <property type="match status" value="1"/>
</dbReference>
<evidence type="ECO:0000256" key="1">
    <source>
        <dbReference type="SAM" id="MobiDB-lite"/>
    </source>
</evidence>
<keyword evidence="2" id="KW-1133">Transmembrane helix</keyword>
<accession>A0AAV9UNS5</accession>
<evidence type="ECO:0000313" key="4">
    <source>
        <dbReference type="EMBL" id="KAK6346316.1"/>
    </source>
</evidence>
<evidence type="ECO:0000256" key="2">
    <source>
        <dbReference type="SAM" id="Phobius"/>
    </source>
</evidence>
<dbReference type="AlphaFoldDB" id="A0AAV9UNS5"/>
<protein>
    <recommendedName>
        <fullName evidence="3">WH2 domain-containing protein</fullName>
    </recommendedName>
</protein>
<name>A0AAV9UNS5_9PEZI</name>
<feature type="compositionally biased region" description="Basic and acidic residues" evidence="1">
    <location>
        <begin position="19"/>
        <end position="30"/>
    </location>
</feature>
<feature type="compositionally biased region" description="Basic and acidic residues" evidence="1">
    <location>
        <begin position="90"/>
        <end position="107"/>
    </location>
</feature>
<evidence type="ECO:0000259" key="3">
    <source>
        <dbReference type="PROSITE" id="PS51082"/>
    </source>
</evidence>
<sequence length="344" mass="37977">MANPPKIVGNEWLGTLISRPDEKKGSEHKLAPGTQPNPTDLAPGLRPRPHPAVPMMHSEFQGVPPPPPPPGPAPKIVLPETPKIKIPPKKAKDPETEPASPKEKLKTPDPIAMVDELKVKLVQKGLTKNFKEPKREPPLKSPTARDAMMAEIPAKIVQLKPTGNAGAVNRMKADIENTQAREDDHKKKSPAIQVKLKPVGERAKQPPLKPFPEESPKAKERGKPIAKEAVILKEQTKPNEPSRLKKPTVPSPKKVALSKVEQPSKLQNLPKDVNETKDPVAAPQCVAGAHLVALETRIAELPNPYILWPIRVLGILLVFLAFLKIEAYLWLISWEGHIWKQIYL</sequence>
<feature type="transmembrane region" description="Helical" evidence="2">
    <location>
        <begin position="305"/>
        <end position="323"/>
    </location>
</feature>
<dbReference type="Proteomes" id="UP001373714">
    <property type="component" value="Unassembled WGS sequence"/>
</dbReference>
<dbReference type="InterPro" id="IPR003124">
    <property type="entry name" value="WH2_dom"/>
</dbReference>
<comment type="caution">
    <text evidence="4">The sequence shown here is derived from an EMBL/GenBank/DDBJ whole genome shotgun (WGS) entry which is preliminary data.</text>
</comment>
<dbReference type="EMBL" id="JAVHNS010000008">
    <property type="protein sequence ID" value="KAK6346316.1"/>
    <property type="molecule type" value="Genomic_DNA"/>
</dbReference>
<reference evidence="4 5" key="1">
    <citation type="submission" date="2019-10" db="EMBL/GenBank/DDBJ databases">
        <authorList>
            <person name="Palmer J.M."/>
        </authorList>
    </citation>
    <scope>NUCLEOTIDE SEQUENCE [LARGE SCALE GENOMIC DNA]</scope>
    <source>
        <strain evidence="4 5">TWF730</strain>
    </source>
</reference>
<feature type="compositionally biased region" description="Basic and acidic residues" evidence="1">
    <location>
        <begin position="211"/>
        <end position="243"/>
    </location>
</feature>
<dbReference type="GO" id="GO:0003779">
    <property type="term" value="F:actin binding"/>
    <property type="evidence" value="ECO:0007669"/>
    <property type="project" value="InterPro"/>
</dbReference>
<gene>
    <name evidence="4" type="ORF">TWF730_010643</name>
</gene>
<organism evidence="4 5">
    <name type="scientific">Orbilia blumenaviensis</name>
    <dbReference type="NCBI Taxonomy" id="1796055"/>
    <lineage>
        <taxon>Eukaryota</taxon>
        <taxon>Fungi</taxon>
        <taxon>Dikarya</taxon>
        <taxon>Ascomycota</taxon>
        <taxon>Pezizomycotina</taxon>
        <taxon>Orbiliomycetes</taxon>
        <taxon>Orbiliales</taxon>
        <taxon>Orbiliaceae</taxon>
        <taxon>Orbilia</taxon>
    </lineage>
</organism>
<feature type="compositionally biased region" description="Basic and acidic residues" evidence="1">
    <location>
        <begin position="177"/>
        <end position="186"/>
    </location>
</feature>
<feature type="compositionally biased region" description="Pro residues" evidence="1">
    <location>
        <begin position="63"/>
        <end position="73"/>
    </location>
</feature>
<evidence type="ECO:0000313" key="5">
    <source>
        <dbReference type="Proteomes" id="UP001373714"/>
    </source>
</evidence>
<keyword evidence="2" id="KW-0812">Transmembrane</keyword>
<feature type="region of interest" description="Disordered" evidence="1">
    <location>
        <begin position="1"/>
        <end position="111"/>
    </location>
</feature>
<keyword evidence="5" id="KW-1185">Reference proteome</keyword>